<proteinExistence type="predicted"/>
<dbReference type="AlphaFoldDB" id="X0ZAQ6"/>
<gene>
    <name evidence="1" type="ORF">S01H4_15065</name>
</gene>
<dbReference type="Gene3D" id="6.10.140.2150">
    <property type="match status" value="1"/>
</dbReference>
<protein>
    <submittedName>
        <fullName evidence="1">Uncharacterized protein</fullName>
    </submittedName>
</protein>
<reference evidence="1" key="1">
    <citation type="journal article" date="2014" name="Front. Microbiol.">
        <title>High frequency of phylogenetically diverse reductive dehalogenase-homologous genes in deep subseafloor sedimentary metagenomes.</title>
        <authorList>
            <person name="Kawai M."/>
            <person name="Futagami T."/>
            <person name="Toyoda A."/>
            <person name="Takaki Y."/>
            <person name="Nishi S."/>
            <person name="Hori S."/>
            <person name="Arai W."/>
            <person name="Tsubouchi T."/>
            <person name="Morono Y."/>
            <person name="Uchiyama I."/>
            <person name="Ito T."/>
            <person name="Fujiyama A."/>
            <person name="Inagaki F."/>
            <person name="Takami H."/>
        </authorList>
    </citation>
    <scope>NUCLEOTIDE SEQUENCE</scope>
    <source>
        <strain evidence="1">Expedition CK06-06</strain>
    </source>
</reference>
<name>X0ZAQ6_9ZZZZ</name>
<organism evidence="1">
    <name type="scientific">marine sediment metagenome</name>
    <dbReference type="NCBI Taxonomy" id="412755"/>
    <lineage>
        <taxon>unclassified sequences</taxon>
        <taxon>metagenomes</taxon>
        <taxon>ecological metagenomes</taxon>
    </lineage>
</organism>
<accession>X0ZAQ6</accession>
<evidence type="ECO:0000313" key="1">
    <source>
        <dbReference type="EMBL" id="GAG66570.1"/>
    </source>
</evidence>
<feature type="non-terminal residue" evidence="1">
    <location>
        <position position="1"/>
    </location>
</feature>
<sequence length="33" mass="3617">GQSALYGMIAAAPDRASVKEFVLDFLKDLYKAK</sequence>
<dbReference type="EMBL" id="BART01006605">
    <property type="protein sequence ID" value="GAG66570.1"/>
    <property type="molecule type" value="Genomic_DNA"/>
</dbReference>
<comment type="caution">
    <text evidence="1">The sequence shown here is derived from an EMBL/GenBank/DDBJ whole genome shotgun (WGS) entry which is preliminary data.</text>
</comment>